<dbReference type="Gene3D" id="3.90.550.10">
    <property type="entry name" value="Spore Coat Polysaccharide Biosynthesis Protein SpsA, Chain A"/>
    <property type="match status" value="1"/>
</dbReference>
<reference evidence="2 3" key="1">
    <citation type="submission" date="2018-03" db="EMBL/GenBank/DDBJ databases">
        <title>Whole genome sequencing of Histamine producing bacteria.</title>
        <authorList>
            <person name="Butler K."/>
        </authorList>
    </citation>
    <scope>NUCLEOTIDE SEQUENCE [LARGE SCALE GENOMIC DNA]</scope>
    <source>
        <strain evidence="2 3">ATCC 33979</strain>
    </source>
</reference>
<name>A0A2T3M443_PHOLE</name>
<dbReference type="PANTHER" id="PTHR22916:SF3">
    <property type="entry name" value="UDP-GLCNAC:BETAGAL BETA-1,3-N-ACETYLGLUCOSAMINYLTRANSFERASE-LIKE PROTEIN 1"/>
    <property type="match status" value="1"/>
</dbReference>
<dbReference type="GO" id="GO:0016758">
    <property type="term" value="F:hexosyltransferase activity"/>
    <property type="evidence" value="ECO:0007669"/>
    <property type="project" value="UniProtKB-ARBA"/>
</dbReference>
<feature type="domain" description="Glycosyltransferase 2-like" evidence="1">
    <location>
        <begin position="9"/>
        <end position="155"/>
    </location>
</feature>
<protein>
    <recommendedName>
        <fullName evidence="1">Glycosyltransferase 2-like domain-containing protein</fullName>
    </recommendedName>
</protein>
<evidence type="ECO:0000313" key="3">
    <source>
        <dbReference type="Proteomes" id="UP000240410"/>
    </source>
</evidence>
<dbReference type="InterPro" id="IPR001173">
    <property type="entry name" value="Glyco_trans_2-like"/>
</dbReference>
<evidence type="ECO:0000259" key="1">
    <source>
        <dbReference type="Pfam" id="PF00535"/>
    </source>
</evidence>
<dbReference type="SUPFAM" id="SSF53448">
    <property type="entry name" value="Nucleotide-diphospho-sugar transferases"/>
    <property type="match status" value="1"/>
</dbReference>
<dbReference type="RefSeq" id="WP_146147711.1">
    <property type="nucleotide sequence ID" value="NZ_PYOJ01000069.1"/>
</dbReference>
<dbReference type="Pfam" id="PF00535">
    <property type="entry name" value="Glycos_transf_2"/>
    <property type="match status" value="1"/>
</dbReference>
<dbReference type="PANTHER" id="PTHR22916">
    <property type="entry name" value="GLYCOSYLTRANSFERASE"/>
    <property type="match status" value="1"/>
</dbReference>
<sequence>MSDKLPLVSVILPVYNAEKYLHEALSSIVEQTYTNLEIIVINDGSTDNSLSIIKEFSVVDERIKIINRENKGLIYSLNEAISISTGQYIARMDADDISLPLRIEKQVQLLETGYDICGCHFHFITENGKFIKSRVVSVNPHFQSIILTRSTPFAHGSVLIRKSFLDNNKIEYSNENYTSAEDYNLWVECFNYGARISNVDDYLFKYR</sequence>
<dbReference type="InterPro" id="IPR029044">
    <property type="entry name" value="Nucleotide-diphossugar_trans"/>
</dbReference>
<proteinExistence type="predicted"/>
<evidence type="ECO:0000313" key="2">
    <source>
        <dbReference type="EMBL" id="PSV86220.1"/>
    </source>
</evidence>
<feature type="non-terminal residue" evidence="2">
    <location>
        <position position="207"/>
    </location>
</feature>
<accession>A0A2T3M443</accession>
<dbReference type="EMBL" id="PYOJ01000069">
    <property type="protein sequence ID" value="PSV86220.1"/>
    <property type="molecule type" value="Genomic_DNA"/>
</dbReference>
<dbReference type="OrthoDB" id="9801954at2"/>
<dbReference type="AlphaFoldDB" id="A0A2T3M443"/>
<comment type="caution">
    <text evidence="2">The sequence shown here is derived from an EMBL/GenBank/DDBJ whole genome shotgun (WGS) entry which is preliminary data.</text>
</comment>
<organism evidence="2 3">
    <name type="scientific">Photobacterium leiognathi</name>
    <dbReference type="NCBI Taxonomy" id="553611"/>
    <lineage>
        <taxon>Bacteria</taxon>
        <taxon>Pseudomonadati</taxon>
        <taxon>Pseudomonadota</taxon>
        <taxon>Gammaproteobacteria</taxon>
        <taxon>Vibrionales</taxon>
        <taxon>Vibrionaceae</taxon>
        <taxon>Photobacterium</taxon>
    </lineage>
</organism>
<dbReference type="Proteomes" id="UP000240410">
    <property type="component" value="Unassembled WGS sequence"/>
</dbReference>
<gene>
    <name evidence="2" type="ORF">CTM89_21135</name>
</gene>